<evidence type="ECO:0000313" key="5">
    <source>
        <dbReference type="EMBL" id="REG29489.1"/>
    </source>
</evidence>
<dbReference type="Gene3D" id="3.30.750.24">
    <property type="entry name" value="STAS domain"/>
    <property type="match status" value="1"/>
</dbReference>
<reference evidence="4 6" key="1">
    <citation type="submission" date="2015-05" db="EMBL/GenBank/DDBJ databases">
        <title>Genome assembly of Archangium gephyra DSM 2261.</title>
        <authorList>
            <person name="Sharma G."/>
            <person name="Subramanian S."/>
        </authorList>
    </citation>
    <scope>NUCLEOTIDE SEQUENCE [LARGE SCALE GENOMIC DNA]</scope>
    <source>
        <strain evidence="4 6">DSM 2261</strain>
    </source>
</reference>
<dbReference type="PROSITE" id="PS50801">
    <property type="entry name" value="STAS"/>
    <property type="match status" value="1"/>
</dbReference>
<evidence type="ECO:0000313" key="4">
    <source>
        <dbReference type="EMBL" id="AKJ07736.1"/>
    </source>
</evidence>
<dbReference type="AlphaFoldDB" id="A0AAC8QHR1"/>
<dbReference type="Pfam" id="PF01740">
    <property type="entry name" value="STAS"/>
    <property type="match status" value="1"/>
</dbReference>
<dbReference type="EMBL" id="CP011509">
    <property type="protein sequence ID" value="AKJ07736.1"/>
    <property type="molecule type" value="Genomic_DNA"/>
</dbReference>
<name>A0AAC8QHR1_9BACT</name>
<dbReference type="RefSeq" id="WP_047860683.1">
    <property type="nucleotide sequence ID" value="NZ_CP011509.1"/>
</dbReference>
<dbReference type="Proteomes" id="UP000256345">
    <property type="component" value="Unassembled WGS sequence"/>
</dbReference>
<feature type="domain" description="STAS" evidence="3">
    <location>
        <begin position="21"/>
        <end position="108"/>
    </location>
</feature>
<evidence type="ECO:0000259" key="3">
    <source>
        <dbReference type="PROSITE" id="PS50801"/>
    </source>
</evidence>
<keyword evidence="7" id="KW-1185">Reference proteome</keyword>
<dbReference type="PANTHER" id="PTHR33495">
    <property type="entry name" value="ANTI-SIGMA FACTOR ANTAGONIST TM_1081-RELATED-RELATED"/>
    <property type="match status" value="1"/>
</dbReference>
<accession>A0AAC8QHR1</accession>
<comment type="similarity">
    <text evidence="1 2">Belongs to the anti-sigma-factor antagonist family.</text>
</comment>
<dbReference type="KEGG" id="age:AA314_09362"/>
<dbReference type="GO" id="GO:0043856">
    <property type="term" value="F:anti-sigma factor antagonist activity"/>
    <property type="evidence" value="ECO:0007669"/>
    <property type="project" value="InterPro"/>
</dbReference>
<evidence type="ECO:0000313" key="7">
    <source>
        <dbReference type="Proteomes" id="UP000256345"/>
    </source>
</evidence>
<dbReference type="CDD" id="cd07043">
    <property type="entry name" value="STAS_anti-anti-sigma_factors"/>
    <property type="match status" value="1"/>
</dbReference>
<evidence type="ECO:0000313" key="6">
    <source>
        <dbReference type="Proteomes" id="UP000035579"/>
    </source>
</evidence>
<dbReference type="SUPFAM" id="SSF52091">
    <property type="entry name" value="SpoIIaa-like"/>
    <property type="match status" value="1"/>
</dbReference>
<organism evidence="4 6">
    <name type="scientific">Archangium gephyra</name>
    <dbReference type="NCBI Taxonomy" id="48"/>
    <lineage>
        <taxon>Bacteria</taxon>
        <taxon>Pseudomonadati</taxon>
        <taxon>Myxococcota</taxon>
        <taxon>Myxococcia</taxon>
        <taxon>Myxococcales</taxon>
        <taxon>Cystobacterineae</taxon>
        <taxon>Archangiaceae</taxon>
        <taxon>Archangium</taxon>
    </lineage>
</organism>
<evidence type="ECO:0000256" key="2">
    <source>
        <dbReference type="RuleBase" id="RU003749"/>
    </source>
</evidence>
<dbReference type="EMBL" id="QUMU01000007">
    <property type="protein sequence ID" value="REG29489.1"/>
    <property type="molecule type" value="Genomic_DNA"/>
</dbReference>
<dbReference type="InterPro" id="IPR036513">
    <property type="entry name" value="STAS_dom_sf"/>
</dbReference>
<gene>
    <name evidence="4" type="ORF">AA314_09362</name>
    <name evidence="5" type="ORF">ATI61_107185</name>
</gene>
<dbReference type="PANTHER" id="PTHR33495:SF2">
    <property type="entry name" value="ANTI-SIGMA FACTOR ANTAGONIST TM_1081-RELATED"/>
    <property type="match status" value="1"/>
</dbReference>
<reference evidence="5 7" key="2">
    <citation type="submission" date="2018-08" db="EMBL/GenBank/DDBJ databases">
        <title>Genomic Encyclopedia of Archaeal and Bacterial Type Strains, Phase II (KMG-II): from individual species to whole genera.</title>
        <authorList>
            <person name="Goeker M."/>
        </authorList>
    </citation>
    <scope>NUCLEOTIDE SEQUENCE [LARGE SCALE GENOMIC DNA]</scope>
    <source>
        <strain evidence="5 7">DSM 2261</strain>
    </source>
</reference>
<dbReference type="Proteomes" id="UP000035579">
    <property type="component" value="Chromosome"/>
</dbReference>
<dbReference type="NCBIfam" id="TIGR00377">
    <property type="entry name" value="ant_ant_sig"/>
    <property type="match status" value="1"/>
</dbReference>
<dbReference type="InterPro" id="IPR003658">
    <property type="entry name" value="Anti-sigma_ant"/>
</dbReference>
<dbReference type="InterPro" id="IPR002645">
    <property type="entry name" value="STAS_dom"/>
</dbReference>
<sequence length="108" mass="11346">MDVQFEQNGGALVVTPRFKRLDAQAAATFRTAVGERVSGARLVVVSLAQVTFIDSSGLAALISVLKRIPAGGQLRLAHANSSVLSLLTLTRLDKVLPSFDTVDKALAG</sequence>
<proteinExistence type="inferred from homology"/>
<protein>
    <recommendedName>
        <fullName evidence="2">Anti-sigma factor antagonist</fullName>
    </recommendedName>
</protein>
<evidence type="ECO:0000256" key="1">
    <source>
        <dbReference type="ARBA" id="ARBA00009013"/>
    </source>
</evidence>